<evidence type="ECO:0000313" key="3">
    <source>
        <dbReference type="Proteomes" id="UP000284403"/>
    </source>
</evidence>
<feature type="compositionally biased region" description="Gly residues" evidence="1">
    <location>
        <begin position="331"/>
        <end position="343"/>
    </location>
</feature>
<dbReference type="AlphaFoldDB" id="A0A422P7Q3"/>
<feature type="compositionally biased region" description="Polar residues" evidence="1">
    <location>
        <begin position="443"/>
        <end position="452"/>
    </location>
</feature>
<feature type="compositionally biased region" description="Polar residues" evidence="1">
    <location>
        <begin position="557"/>
        <end position="566"/>
    </location>
</feature>
<evidence type="ECO:0000313" key="2">
    <source>
        <dbReference type="EMBL" id="RNF13747.1"/>
    </source>
</evidence>
<feature type="compositionally biased region" description="Low complexity" evidence="1">
    <location>
        <begin position="458"/>
        <end position="468"/>
    </location>
</feature>
<feature type="compositionally biased region" description="Basic and acidic residues" evidence="1">
    <location>
        <begin position="33"/>
        <end position="49"/>
    </location>
</feature>
<protein>
    <submittedName>
        <fullName evidence="2">Uncharacterized protein</fullName>
    </submittedName>
</protein>
<organism evidence="2 3">
    <name type="scientific">Trypanosoma conorhini</name>
    <dbReference type="NCBI Taxonomy" id="83891"/>
    <lineage>
        <taxon>Eukaryota</taxon>
        <taxon>Discoba</taxon>
        <taxon>Euglenozoa</taxon>
        <taxon>Kinetoplastea</taxon>
        <taxon>Metakinetoplastina</taxon>
        <taxon>Trypanosomatida</taxon>
        <taxon>Trypanosomatidae</taxon>
        <taxon>Trypanosoma</taxon>
    </lineage>
</organism>
<feature type="compositionally biased region" description="Basic and acidic residues" evidence="1">
    <location>
        <begin position="257"/>
        <end position="268"/>
    </location>
</feature>
<comment type="caution">
    <text evidence="2">The sequence shown here is derived from an EMBL/GenBank/DDBJ whole genome shotgun (WGS) entry which is preliminary data.</text>
</comment>
<feature type="compositionally biased region" description="Basic and acidic residues" evidence="1">
    <location>
        <begin position="291"/>
        <end position="300"/>
    </location>
</feature>
<feature type="compositionally biased region" description="Basic and acidic residues" evidence="1">
    <location>
        <begin position="352"/>
        <end position="366"/>
    </location>
</feature>
<accession>A0A422P7Q3</accession>
<sequence length="566" mass="59699">MGNCCASSKVSVAKSTAARQERGEAANYQKNSFELHPERPEQPPTESRRNLSQGPGETPEGQERKWVLIPLPEDNTFDNIGVGRARKEEETPTSAAALEKSAQNPKKNDNPDELERAQVYDSLEAGGVAELTHPLAAGIAPGPAQPRETGVPAKVVSLALNDARELSTGSVWSAPEVERHEEGSEMETVAGPTSTAIAIAAAPALPPPVRLGFSDSDSEPERSKSKAEAEAGNTRSEPDVLVASVMVLPAVVSEALRATEEEPPRLLNDEQQNQKPDRGEAKGESNAAVRINEKKARDPADGVEEAEASETVHPSLPSNNMIHDNESSVGSDGGGGSSGGGGNLLAHIIRQSAEKEQHEYAAKDVREDGEQGALKAHENVVEFNLEFTDEDGEDAGEQHLSSGGLAVIRNVASGAGAHKEHPDKVLNLSDGDDSVDRAGGGSKQETGESSVSKAKRNSVGCVDSGSSDDAGEQERLVAILSRVQPKQEDGEKELEEKNASMVPLHGGLVEATKFEQLVALKTTSSQWAQQPVVVAANDSLPPGRPRNTAIISPLPVTPQSKGSIDD</sequence>
<feature type="region of interest" description="Disordered" evidence="1">
    <location>
        <begin position="413"/>
        <end position="473"/>
    </location>
</feature>
<dbReference type="EMBL" id="MKKU01000392">
    <property type="protein sequence ID" value="RNF13747.1"/>
    <property type="molecule type" value="Genomic_DNA"/>
</dbReference>
<evidence type="ECO:0000256" key="1">
    <source>
        <dbReference type="SAM" id="MobiDB-lite"/>
    </source>
</evidence>
<feature type="compositionally biased region" description="Basic and acidic residues" evidence="1">
    <location>
        <begin position="219"/>
        <end position="229"/>
    </location>
</feature>
<dbReference type="RefSeq" id="XP_029226917.1">
    <property type="nucleotide sequence ID" value="XM_029372949.1"/>
</dbReference>
<name>A0A422P7Q3_9TRYP</name>
<feature type="region of interest" description="Disordered" evidence="1">
    <location>
        <begin position="256"/>
        <end position="366"/>
    </location>
</feature>
<feature type="region of interest" description="Disordered" evidence="1">
    <location>
        <begin position="169"/>
        <end position="189"/>
    </location>
</feature>
<feature type="region of interest" description="Disordered" evidence="1">
    <location>
        <begin position="538"/>
        <end position="566"/>
    </location>
</feature>
<feature type="region of interest" description="Disordered" evidence="1">
    <location>
        <begin position="202"/>
        <end position="239"/>
    </location>
</feature>
<feature type="region of interest" description="Disordered" evidence="1">
    <location>
        <begin position="1"/>
        <end position="114"/>
    </location>
</feature>
<gene>
    <name evidence="2" type="ORF">Tco025E_06060</name>
</gene>
<keyword evidence="3" id="KW-1185">Reference proteome</keyword>
<dbReference type="OrthoDB" id="247145at2759"/>
<feature type="compositionally biased region" description="Low complexity" evidence="1">
    <location>
        <begin position="1"/>
        <end position="18"/>
    </location>
</feature>
<proteinExistence type="predicted"/>
<dbReference type="GeneID" id="40319671"/>
<reference evidence="2 3" key="1">
    <citation type="journal article" date="2018" name="BMC Genomics">
        <title>Genomic comparison of Trypanosoma conorhini and Trypanosoma rangeli to Trypanosoma cruzi strains of high and low virulence.</title>
        <authorList>
            <person name="Bradwell K.R."/>
            <person name="Koparde V.N."/>
            <person name="Matveyev A.V."/>
            <person name="Serrano M.G."/>
            <person name="Alves J.M."/>
            <person name="Parikh H."/>
            <person name="Huang B."/>
            <person name="Lee V."/>
            <person name="Espinosa-Alvarez O."/>
            <person name="Ortiz P.A."/>
            <person name="Costa-Martins A.G."/>
            <person name="Teixeira M.M."/>
            <person name="Buck G.A."/>
        </authorList>
    </citation>
    <scope>NUCLEOTIDE SEQUENCE [LARGE SCALE GENOMIC DNA]</scope>
    <source>
        <strain evidence="2 3">025E</strain>
    </source>
</reference>
<dbReference type="Proteomes" id="UP000284403">
    <property type="component" value="Unassembled WGS sequence"/>
</dbReference>